<comment type="subunit">
    <text evidence="3 6">Monomer.</text>
</comment>
<dbReference type="PANTHER" id="PTHR43222">
    <property type="entry name" value="NUDIX HYDROLASE 23"/>
    <property type="match status" value="1"/>
</dbReference>
<dbReference type="InterPro" id="IPR015797">
    <property type="entry name" value="NUDIX_hydrolase-like_dom_sf"/>
</dbReference>
<dbReference type="GO" id="GO:0017111">
    <property type="term" value="F:ribonucleoside triphosphate phosphatase activity"/>
    <property type="evidence" value="ECO:0007669"/>
    <property type="project" value="InterPro"/>
</dbReference>
<dbReference type="Pfam" id="PF00293">
    <property type="entry name" value="NUDIX"/>
    <property type="match status" value="1"/>
</dbReference>
<proteinExistence type="inferred from homology"/>
<evidence type="ECO:0000256" key="7">
    <source>
        <dbReference type="SAM" id="MobiDB-lite"/>
    </source>
</evidence>
<dbReference type="RefSeq" id="WP_188924904.1">
    <property type="nucleotide sequence ID" value="NZ_BMQI01000016.1"/>
</dbReference>
<dbReference type="InterPro" id="IPR033713">
    <property type="entry name" value="NudJ"/>
</dbReference>
<keyword evidence="10" id="KW-1185">Reference proteome</keyword>
<keyword evidence="5 6" id="KW-0378">Hydrolase</keyword>
<comment type="caution">
    <text evidence="9">The sequence shown here is derived from an EMBL/GenBank/DDBJ whole genome shotgun (WGS) entry which is preliminary data.</text>
</comment>
<dbReference type="EMBL" id="JAKILJ010000015">
    <property type="protein sequence ID" value="MCL1105275.1"/>
    <property type="molecule type" value="Genomic_DNA"/>
</dbReference>
<dbReference type="InterPro" id="IPR020084">
    <property type="entry name" value="NUDIX_hydrolase_CS"/>
</dbReference>
<feature type="domain" description="Nudix hydrolase" evidence="8">
    <location>
        <begin position="6"/>
        <end position="135"/>
    </location>
</feature>
<evidence type="ECO:0000256" key="6">
    <source>
        <dbReference type="RuleBase" id="RU364043"/>
    </source>
</evidence>
<organism evidence="9 10">
    <name type="scientific">Shewanella algicola</name>
    <dbReference type="NCBI Taxonomy" id="640633"/>
    <lineage>
        <taxon>Bacteria</taxon>
        <taxon>Pseudomonadati</taxon>
        <taxon>Pseudomonadota</taxon>
        <taxon>Gammaproteobacteria</taxon>
        <taxon>Alteromonadales</taxon>
        <taxon>Shewanellaceae</taxon>
        <taxon>Shewanella</taxon>
    </lineage>
</organism>
<evidence type="ECO:0000256" key="5">
    <source>
        <dbReference type="ARBA" id="ARBA00022801"/>
    </source>
</evidence>
<evidence type="ECO:0000256" key="1">
    <source>
        <dbReference type="ARBA" id="ARBA00001946"/>
    </source>
</evidence>
<dbReference type="EC" id="3.6.1.-" evidence="6"/>
<dbReference type="PROSITE" id="PS51462">
    <property type="entry name" value="NUDIX"/>
    <property type="match status" value="1"/>
</dbReference>
<feature type="region of interest" description="Disordered" evidence="7">
    <location>
        <begin position="142"/>
        <end position="164"/>
    </location>
</feature>
<dbReference type="GO" id="GO:0017110">
    <property type="term" value="F:nucleoside diphosphate phosphatase activity"/>
    <property type="evidence" value="ECO:0007669"/>
    <property type="project" value="InterPro"/>
</dbReference>
<dbReference type="CDD" id="cd03675">
    <property type="entry name" value="NUDIX_Hydrolase"/>
    <property type="match status" value="1"/>
</dbReference>
<reference evidence="9" key="1">
    <citation type="submission" date="2022-01" db="EMBL/GenBank/DDBJ databases">
        <title>Whole genome-based taxonomy of the Shewanellaceae.</title>
        <authorList>
            <person name="Martin-Rodriguez A.J."/>
        </authorList>
    </citation>
    <scope>NUCLEOTIDE SEQUENCE</scope>
    <source>
        <strain evidence="9">DSM 23803</strain>
    </source>
</reference>
<dbReference type="AlphaFoldDB" id="A0A9X1ZB87"/>
<dbReference type="Gene3D" id="3.90.79.10">
    <property type="entry name" value="Nucleoside Triphosphate Pyrophosphohydrolase"/>
    <property type="match status" value="1"/>
</dbReference>
<evidence type="ECO:0000256" key="3">
    <source>
        <dbReference type="ARBA" id="ARBA00011245"/>
    </source>
</evidence>
<dbReference type="InterPro" id="IPR000086">
    <property type="entry name" value="NUDIX_hydrolase_dom"/>
</dbReference>
<evidence type="ECO:0000256" key="4">
    <source>
        <dbReference type="ARBA" id="ARBA00015552"/>
    </source>
</evidence>
<comment type="similarity">
    <text evidence="2 6">Belongs to the Nudix hydrolase family. NudJ subfamily.</text>
</comment>
<evidence type="ECO:0000256" key="2">
    <source>
        <dbReference type="ARBA" id="ARBA00007608"/>
    </source>
</evidence>
<dbReference type="Proteomes" id="UP001139408">
    <property type="component" value="Unassembled WGS sequence"/>
</dbReference>
<dbReference type="GO" id="GO:0004787">
    <property type="term" value="F:thiamine diphosphate phosphatase activity"/>
    <property type="evidence" value="ECO:0007669"/>
    <property type="project" value="InterPro"/>
</dbReference>
<sequence>MTQRYKPNTTVACVVYSQGKFLLVEEMINGRVKFNQPAGHLEANESLIDACSREVLEETGLDIVPQAIVGIYQFSASDELAFVRYTFCIALEQPIEATPLDSAITRTHWLSRKQISELGDQLRSPLVLKSIDDYIQQAGLLDQSPPATRDLTPKSNAKPSPHHLPLSLLNADYLHTR</sequence>
<keyword evidence="6" id="KW-0460">Magnesium</keyword>
<gene>
    <name evidence="6" type="primary">nudJ</name>
    <name evidence="9" type="ORF">L2749_08355</name>
</gene>
<dbReference type="PANTHER" id="PTHR43222:SF11">
    <property type="entry name" value="PHOSPHATASE NUDJ"/>
    <property type="match status" value="1"/>
</dbReference>
<protein>
    <recommendedName>
        <fullName evidence="4 6">Phosphatase NudJ</fullName>
        <ecNumber evidence="6">3.6.1.-</ecNumber>
    </recommendedName>
</protein>
<comment type="cofactor">
    <cofactor evidence="1 6">
        <name>Mg(2+)</name>
        <dbReference type="ChEBI" id="CHEBI:18420"/>
    </cofactor>
</comment>
<dbReference type="PROSITE" id="PS00893">
    <property type="entry name" value="NUDIX_BOX"/>
    <property type="match status" value="1"/>
</dbReference>
<name>A0A9X1ZB87_9GAMM</name>
<dbReference type="SUPFAM" id="SSF55811">
    <property type="entry name" value="Nudix"/>
    <property type="match status" value="1"/>
</dbReference>
<evidence type="ECO:0000313" key="9">
    <source>
        <dbReference type="EMBL" id="MCL1105275.1"/>
    </source>
</evidence>
<accession>A0A9X1ZB87</accession>
<evidence type="ECO:0000313" key="10">
    <source>
        <dbReference type="Proteomes" id="UP001139408"/>
    </source>
</evidence>
<evidence type="ECO:0000259" key="8">
    <source>
        <dbReference type="PROSITE" id="PS51462"/>
    </source>
</evidence>